<protein>
    <submittedName>
        <fullName evidence="1">Uncharacterized protein</fullName>
    </submittedName>
</protein>
<comment type="caution">
    <text evidence="1">The sequence shown here is derived from an EMBL/GenBank/DDBJ whole genome shotgun (WGS) entry which is preliminary data.</text>
</comment>
<dbReference type="EMBL" id="BAABHX010000001">
    <property type="protein sequence ID" value="GAA5082614.1"/>
    <property type="molecule type" value="Genomic_DNA"/>
</dbReference>
<evidence type="ECO:0000313" key="2">
    <source>
        <dbReference type="Proteomes" id="UP001500353"/>
    </source>
</evidence>
<keyword evidence="2" id="KW-1185">Reference proteome</keyword>
<sequence length="54" mass="6548">MKILYFNYIEFVIGQAVDATFAKDLYEGYRIRFIDIKEILSVNIHTKYEYQFSE</sequence>
<organism evidence="1 2">
    <name type="scientific">Chryseobacterium ginsengisoli</name>
    <dbReference type="NCBI Taxonomy" id="363853"/>
    <lineage>
        <taxon>Bacteria</taxon>
        <taxon>Pseudomonadati</taxon>
        <taxon>Bacteroidota</taxon>
        <taxon>Flavobacteriia</taxon>
        <taxon>Flavobacteriales</taxon>
        <taxon>Weeksellaceae</taxon>
        <taxon>Chryseobacterium group</taxon>
        <taxon>Chryseobacterium</taxon>
    </lineage>
</organism>
<dbReference type="Proteomes" id="UP001500353">
    <property type="component" value="Unassembled WGS sequence"/>
</dbReference>
<name>A0ABP9LP46_9FLAO</name>
<evidence type="ECO:0000313" key="1">
    <source>
        <dbReference type="EMBL" id="GAA5082614.1"/>
    </source>
</evidence>
<reference evidence="2" key="1">
    <citation type="journal article" date="2019" name="Int. J. Syst. Evol. Microbiol.">
        <title>The Global Catalogue of Microorganisms (GCM) 10K type strain sequencing project: providing services to taxonomists for standard genome sequencing and annotation.</title>
        <authorList>
            <consortium name="The Broad Institute Genomics Platform"/>
            <consortium name="The Broad Institute Genome Sequencing Center for Infectious Disease"/>
            <person name="Wu L."/>
            <person name="Ma J."/>
        </authorList>
    </citation>
    <scope>NUCLEOTIDE SEQUENCE [LARGE SCALE GENOMIC DNA]</scope>
    <source>
        <strain evidence="2">JCM 18019</strain>
    </source>
</reference>
<proteinExistence type="predicted"/>
<gene>
    <name evidence="1" type="ORF">GCM10023210_00160</name>
</gene>
<accession>A0ABP9LP46</accession>